<evidence type="ECO:0000313" key="2">
    <source>
        <dbReference type="Proteomes" id="UP001605036"/>
    </source>
</evidence>
<reference evidence="1 2" key="1">
    <citation type="submission" date="2024-09" db="EMBL/GenBank/DDBJ databases">
        <title>Chromosome-scale assembly of Riccia fluitans.</title>
        <authorList>
            <person name="Paukszto L."/>
            <person name="Sawicki J."/>
            <person name="Karawczyk K."/>
            <person name="Piernik-Szablinska J."/>
            <person name="Szczecinska M."/>
            <person name="Mazdziarz M."/>
        </authorList>
    </citation>
    <scope>NUCLEOTIDE SEQUENCE [LARGE SCALE GENOMIC DNA]</scope>
    <source>
        <strain evidence="1">Rf_01</strain>
        <tissue evidence="1">Aerial parts of the thallus</tissue>
    </source>
</reference>
<protein>
    <submittedName>
        <fullName evidence="1">Uncharacterized protein</fullName>
    </submittedName>
</protein>
<dbReference type="EMBL" id="JBHFFA010000001">
    <property type="protein sequence ID" value="KAL2652769.1"/>
    <property type="molecule type" value="Genomic_DNA"/>
</dbReference>
<sequence>MYSTVQGSMGEKGVLNYRRLTAQGLDVGAKACGGLVPHWADALRREGRKGRTLVVRPRPTNAILIYFDPGISLVANV</sequence>
<gene>
    <name evidence="1" type="ORF">R1flu_020897</name>
</gene>
<proteinExistence type="predicted"/>
<comment type="caution">
    <text evidence="1">The sequence shown here is derived from an EMBL/GenBank/DDBJ whole genome shotgun (WGS) entry which is preliminary data.</text>
</comment>
<evidence type="ECO:0000313" key="1">
    <source>
        <dbReference type="EMBL" id="KAL2652769.1"/>
    </source>
</evidence>
<dbReference type="AlphaFoldDB" id="A0ABD1ZMU0"/>
<keyword evidence="2" id="KW-1185">Reference proteome</keyword>
<name>A0ABD1ZMU0_9MARC</name>
<organism evidence="1 2">
    <name type="scientific">Riccia fluitans</name>
    <dbReference type="NCBI Taxonomy" id="41844"/>
    <lineage>
        <taxon>Eukaryota</taxon>
        <taxon>Viridiplantae</taxon>
        <taxon>Streptophyta</taxon>
        <taxon>Embryophyta</taxon>
        <taxon>Marchantiophyta</taxon>
        <taxon>Marchantiopsida</taxon>
        <taxon>Marchantiidae</taxon>
        <taxon>Marchantiales</taxon>
        <taxon>Ricciaceae</taxon>
        <taxon>Riccia</taxon>
    </lineage>
</organism>
<dbReference type="Proteomes" id="UP001605036">
    <property type="component" value="Unassembled WGS sequence"/>
</dbReference>
<accession>A0ABD1ZMU0</accession>